<dbReference type="AlphaFoldDB" id="A0A9N7Y919"/>
<name>A0A9N7Y919_PLEPL</name>
<organism evidence="1 2">
    <name type="scientific">Pleuronectes platessa</name>
    <name type="common">European plaice</name>
    <dbReference type="NCBI Taxonomy" id="8262"/>
    <lineage>
        <taxon>Eukaryota</taxon>
        <taxon>Metazoa</taxon>
        <taxon>Chordata</taxon>
        <taxon>Craniata</taxon>
        <taxon>Vertebrata</taxon>
        <taxon>Euteleostomi</taxon>
        <taxon>Actinopterygii</taxon>
        <taxon>Neopterygii</taxon>
        <taxon>Teleostei</taxon>
        <taxon>Neoteleostei</taxon>
        <taxon>Acanthomorphata</taxon>
        <taxon>Carangaria</taxon>
        <taxon>Pleuronectiformes</taxon>
        <taxon>Pleuronectoidei</taxon>
        <taxon>Pleuronectidae</taxon>
        <taxon>Pleuronectes</taxon>
    </lineage>
</organism>
<dbReference type="EMBL" id="CADEAL010000247">
    <property type="protein sequence ID" value="CAB1417123.1"/>
    <property type="molecule type" value="Genomic_DNA"/>
</dbReference>
<accession>A0A9N7Y919</accession>
<gene>
    <name evidence="1" type="ORF">PLEPLA_LOCUS4924</name>
</gene>
<evidence type="ECO:0000313" key="1">
    <source>
        <dbReference type="EMBL" id="CAB1417123.1"/>
    </source>
</evidence>
<sequence>MAVDCLVNAFTVFSGGDPQPPASSSAHRKFMKSAHYDSATSPTGFLEAIRGLLEMVWAGLGIDCNDRDRLRGGNQCFSVAQAGNCSSRPPPTPHRVEIPTPGPFYGLICIKAAPTGTLTRARTELNPEYLDLRPRAELNPEYWTPCTPLVMPLSKAPYSPNICSPAPYMVAPCSVCPAPDGLKAESISKTAGHAWCSQYAVVSTYRKWSNKRQLEEPETP</sequence>
<keyword evidence="2" id="KW-1185">Reference proteome</keyword>
<reference evidence="1" key="1">
    <citation type="submission" date="2020-03" db="EMBL/GenBank/DDBJ databases">
        <authorList>
            <person name="Weist P."/>
        </authorList>
    </citation>
    <scope>NUCLEOTIDE SEQUENCE</scope>
</reference>
<evidence type="ECO:0000313" key="2">
    <source>
        <dbReference type="Proteomes" id="UP001153269"/>
    </source>
</evidence>
<protein>
    <submittedName>
        <fullName evidence="1">Uncharacterized protein</fullName>
    </submittedName>
</protein>
<comment type="caution">
    <text evidence="1">The sequence shown here is derived from an EMBL/GenBank/DDBJ whole genome shotgun (WGS) entry which is preliminary data.</text>
</comment>
<proteinExistence type="predicted"/>
<dbReference type="Proteomes" id="UP001153269">
    <property type="component" value="Unassembled WGS sequence"/>
</dbReference>